<comment type="caution">
    <text evidence="1">The sequence shown here is derived from an EMBL/GenBank/DDBJ whole genome shotgun (WGS) entry which is preliminary data.</text>
</comment>
<evidence type="ECO:0000313" key="2">
    <source>
        <dbReference type="Proteomes" id="UP000824120"/>
    </source>
</evidence>
<reference evidence="1" key="1">
    <citation type="submission" date="2020-09" db="EMBL/GenBank/DDBJ databases">
        <title>De no assembly of potato wild relative species, Solanum commersonii.</title>
        <authorList>
            <person name="Cho K."/>
        </authorList>
    </citation>
    <scope>NUCLEOTIDE SEQUENCE</scope>
    <source>
        <strain evidence="1">LZ3.2</strain>
        <tissue evidence="1">Leaf</tissue>
    </source>
</reference>
<name>A0A9J5W054_SOLCO</name>
<dbReference type="OrthoDB" id="1287948at2759"/>
<keyword evidence="2" id="KW-1185">Reference proteome</keyword>
<sequence>MRRIGKVAYELELPSRNGFGSSVFHCLYVEEVKGSVQILDRQVKRLRNKDVLPLKSFEKSTS</sequence>
<protein>
    <submittedName>
        <fullName evidence="1">Uncharacterized protein</fullName>
    </submittedName>
</protein>
<organism evidence="1 2">
    <name type="scientific">Solanum commersonii</name>
    <name type="common">Commerson's wild potato</name>
    <name type="synonym">Commerson's nightshade</name>
    <dbReference type="NCBI Taxonomy" id="4109"/>
    <lineage>
        <taxon>Eukaryota</taxon>
        <taxon>Viridiplantae</taxon>
        <taxon>Streptophyta</taxon>
        <taxon>Embryophyta</taxon>
        <taxon>Tracheophyta</taxon>
        <taxon>Spermatophyta</taxon>
        <taxon>Magnoliopsida</taxon>
        <taxon>eudicotyledons</taxon>
        <taxon>Gunneridae</taxon>
        <taxon>Pentapetalae</taxon>
        <taxon>asterids</taxon>
        <taxon>lamiids</taxon>
        <taxon>Solanales</taxon>
        <taxon>Solanaceae</taxon>
        <taxon>Solanoideae</taxon>
        <taxon>Solaneae</taxon>
        <taxon>Solanum</taxon>
    </lineage>
</organism>
<dbReference type="Proteomes" id="UP000824120">
    <property type="component" value="Unassembled WGS sequence"/>
</dbReference>
<accession>A0A9J5W054</accession>
<evidence type="ECO:0000313" key="1">
    <source>
        <dbReference type="EMBL" id="KAG5568566.1"/>
    </source>
</evidence>
<dbReference type="EMBL" id="JACXVP010000089">
    <property type="protein sequence ID" value="KAG5568566.1"/>
    <property type="molecule type" value="Genomic_DNA"/>
</dbReference>
<gene>
    <name evidence="1" type="ORF">H5410_064415</name>
</gene>
<proteinExistence type="predicted"/>
<dbReference type="AlphaFoldDB" id="A0A9J5W054"/>